<accession>A0AAE3E9N8</accession>
<feature type="compositionally biased region" description="Basic and acidic residues" evidence="1">
    <location>
        <begin position="468"/>
        <end position="486"/>
    </location>
</feature>
<gene>
    <name evidence="3" type="ORF">LKD81_05235</name>
</gene>
<organism evidence="3 4">
    <name type="scientific">Hominifimenecus microfluidus</name>
    <dbReference type="NCBI Taxonomy" id="2885348"/>
    <lineage>
        <taxon>Bacteria</taxon>
        <taxon>Bacillati</taxon>
        <taxon>Bacillota</taxon>
        <taxon>Clostridia</taxon>
        <taxon>Lachnospirales</taxon>
        <taxon>Lachnospiraceae</taxon>
        <taxon>Hominifimenecus</taxon>
    </lineage>
</organism>
<sequence length="495" mass="57144">MSLLTLAAKAASGARCDVATTSIWRVNGWLGKVLIYIENPDKTENPDFFEKQDMDGKEAQGLSDVIEYAVQQQKTGKTVESEGETVMRQFVSGVNCSPSTARDEMIAVKKRFGKEDGTVAYHGYQSFAPGEATPELAHEIGLALAKKLWGEKYQVLVATHLDRENHLHNHFVVNTVSFVDGIKYHRTEQDYFDMQRESDRLCREYGLSVIENPQRGKSKHYGEWRAEQEGRPTYLSLIKADVDTAIRQSMTERQFFYHLRQMGYDVKVGKDITVRPPNYPRGRKLMRNFGEDYSMENIRRRILAQRRPQREHRPEPFRCRLHGDLKQAKKVTGFRALYFHYCYLLGVFPQKQNRPPRRVPHALREDLIRAQELTDEACLLSRHRIDTLEQLNAYRSDVKSQFAGLTEQRKSLYRKLRTKAVLADPARQEYIRAEISKLSAQIKELRREVKLCGDIALRSTSIKDKIQAAREEVSGRDEKARQEPEQGRAAPPGRR</sequence>
<dbReference type="Proteomes" id="UP001198182">
    <property type="component" value="Unassembled WGS sequence"/>
</dbReference>
<evidence type="ECO:0000313" key="3">
    <source>
        <dbReference type="EMBL" id="MCC2230403.1"/>
    </source>
</evidence>
<evidence type="ECO:0000256" key="1">
    <source>
        <dbReference type="SAM" id="MobiDB-lite"/>
    </source>
</evidence>
<feature type="domain" description="MobA/VirD2-like nuclease" evidence="2">
    <location>
        <begin position="83"/>
        <end position="207"/>
    </location>
</feature>
<dbReference type="EMBL" id="JAJEQR010000011">
    <property type="protein sequence ID" value="MCC2230403.1"/>
    <property type="molecule type" value="Genomic_DNA"/>
</dbReference>
<reference evidence="3" key="1">
    <citation type="submission" date="2021-10" db="EMBL/GenBank/DDBJ databases">
        <title>Anaerobic single-cell dispensing facilitates the cultivation of human gut bacteria.</title>
        <authorList>
            <person name="Afrizal A."/>
        </authorList>
    </citation>
    <scope>NUCLEOTIDE SEQUENCE</scope>
    <source>
        <strain evidence="3">CLA-AA-H215</strain>
    </source>
</reference>
<comment type="caution">
    <text evidence="3">The sequence shown here is derived from an EMBL/GenBank/DDBJ whole genome shotgun (WGS) entry which is preliminary data.</text>
</comment>
<proteinExistence type="predicted"/>
<evidence type="ECO:0000259" key="2">
    <source>
        <dbReference type="Pfam" id="PF03432"/>
    </source>
</evidence>
<keyword evidence="4" id="KW-1185">Reference proteome</keyword>
<dbReference type="Pfam" id="PF03432">
    <property type="entry name" value="Relaxase"/>
    <property type="match status" value="1"/>
</dbReference>
<feature type="region of interest" description="Disordered" evidence="1">
    <location>
        <begin position="468"/>
        <end position="495"/>
    </location>
</feature>
<evidence type="ECO:0000313" key="4">
    <source>
        <dbReference type="Proteomes" id="UP001198182"/>
    </source>
</evidence>
<protein>
    <submittedName>
        <fullName evidence="3">Relaxase/mobilization nuclease domain-containing protein</fullName>
    </submittedName>
</protein>
<dbReference type="RefSeq" id="WP_308453089.1">
    <property type="nucleotide sequence ID" value="NZ_JAJEQR010000011.1"/>
</dbReference>
<dbReference type="AlphaFoldDB" id="A0AAE3E9N8"/>
<dbReference type="InterPro" id="IPR005094">
    <property type="entry name" value="Endonuclease_MobA/VirD2"/>
</dbReference>
<name>A0AAE3E9N8_9FIRM</name>